<evidence type="ECO:0000313" key="12">
    <source>
        <dbReference type="EMBL" id="AGS52118.1"/>
    </source>
</evidence>
<dbReference type="InterPro" id="IPR011006">
    <property type="entry name" value="CheY-like_superfamily"/>
</dbReference>
<dbReference type="SUPFAM" id="SSF47226">
    <property type="entry name" value="Histidine-containing phosphotransfer domain, HPT domain"/>
    <property type="match status" value="1"/>
</dbReference>
<evidence type="ECO:0000256" key="5">
    <source>
        <dbReference type="ARBA" id="ARBA00022741"/>
    </source>
</evidence>
<dbReference type="SMART" id="SM00448">
    <property type="entry name" value="REC"/>
    <property type="match status" value="1"/>
</dbReference>
<evidence type="ECO:0000256" key="10">
    <source>
        <dbReference type="PROSITE-ProRule" id="PRU00169"/>
    </source>
</evidence>
<keyword evidence="12" id="KW-0418">Kinase</keyword>
<dbReference type="CDD" id="cd17546">
    <property type="entry name" value="REC_hyHK_CKI1_RcsC-like"/>
    <property type="match status" value="1"/>
</dbReference>
<evidence type="ECO:0000256" key="2">
    <source>
        <dbReference type="ARBA" id="ARBA00022475"/>
    </source>
</evidence>
<evidence type="ECO:0000256" key="7">
    <source>
        <dbReference type="ARBA" id="ARBA00022989"/>
    </source>
</evidence>
<evidence type="ECO:0000256" key="1">
    <source>
        <dbReference type="ARBA" id="ARBA00004651"/>
    </source>
</evidence>
<keyword evidence="5" id="KW-0547">Nucleotide-binding</keyword>
<keyword evidence="6" id="KW-0067">ATP-binding</keyword>
<dbReference type="InterPro" id="IPR036641">
    <property type="entry name" value="HPT_dom_sf"/>
</dbReference>
<keyword evidence="3 10" id="KW-0597">Phosphoprotein</keyword>
<evidence type="ECO:0000256" key="4">
    <source>
        <dbReference type="ARBA" id="ARBA00022692"/>
    </source>
</evidence>
<feature type="modified residue" description="4-aspartylphosphate" evidence="10">
    <location>
        <position position="34"/>
    </location>
</feature>
<dbReference type="PANTHER" id="PTHR45339:SF1">
    <property type="entry name" value="HYBRID SIGNAL TRANSDUCTION HISTIDINE KINASE J"/>
    <property type="match status" value="1"/>
</dbReference>
<keyword evidence="4" id="KW-0812">Transmembrane</keyword>
<evidence type="ECO:0000256" key="8">
    <source>
        <dbReference type="ARBA" id="ARBA00023012"/>
    </source>
</evidence>
<dbReference type="EMBL" id="JQ844183">
    <property type="protein sequence ID" value="AGS52118.1"/>
    <property type="molecule type" value="Genomic_DNA"/>
</dbReference>
<evidence type="ECO:0000256" key="3">
    <source>
        <dbReference type="ARBA" id="ARBA00022553"/>
    </source>
</evidence>
<protein>
    <submittedName>
        <fullName evidence="12">Sensory box histidine kinase/response regulator</fullName>
        <ecNumber evidence="12">2.7.3.-</ecNumber>
    </submittedName>
</protein>
<reference evidence="12" key="1">
    <citation type="submission" date="2012-03" db="EMBL/GenBank/DDBJ databases">
        <title>Functional metagenomics reveals considerable lignocellulase gene clusters in the gut microbiome of a wood-feeding higher termite.</title>
        <authorList>
            <person name="Liu N."/>
        </authorList>
    </citation>
    <scope>NUCLEOTIDE SEQUENCE</scope>
</reference>
<dbReference type="GO" id="GO:0000160">
    <property type="term" value="P:phosphorelay signal transduction system"/>
    <property type="evidence" value="ECO:0007669"/>
    <property type="project" value="UniProtKB-KW"/>
</dbReference>
<dbReference type="GO" id="GO:0005524">
    <property type="term" value="F:ATP binding"/>
    <property type="evidence" value="ECO:0007669"/>
    <property type="project" value="UniProtKB-KW"/>
</dbReference>
<accession>A0A806KNI3</accession>
<name>A0A806KNI3_9BACT</name>
<dbReference type="PANTHER" id="PTHR45339">
    <property type="entry name" value="HYBRID SIGNAL TRANSDUCTION HISTIDINE KINASE J"/>
    <property type="match status" value="1"/>
</dbReference>
<dbReference type="Gene3D" id="3.40.50.2300">
    <property type="match status" value="1"/>
</dbReference>
<keyword evidence="12" id="KW-0808">Transferase</keyword>
<dbReference type="Pfam" id="PF00072">
    <property type="entry name" value="Response_reg"/>
    <property type="match status" value="1"/>
</dbReference>
<dbReference type="Gene3D" id="1.20.120.160">
    <property type="entry name" value="HPT domain"/>
    <property type="match status" value="1"/>
</dbReference>
<evidence type="ECO:0000259" key="11">
    <source>
        <dbReference type="PROSITE" id="PS50110"/>
    </source>
</evidence>
<comment type="subcellular location">
    <subcellularLocation>
        <location evidence="1">Cell membrane</location>
        <topology evidence="1">Multi-pass membrane protein</topology>
    </subcellularLocation>
</comment>
<evidence type="ECO:0000256" key="6">
    <source>
        <dbReference type="ARBA" id="ARBA00022840"/>
    </source>
</evidence>
<keyword evidence="2" id="KW-1003">Cell membrane</keyword>
<dbReference type="GO" id="GO:0016301">
    <property type="term" value="F:kinase activity"/>
    <property type="evidence" value="ECO:0007669"/>
    <property type="project" value="UniProtKB-KW"/>
</dbReference>
<dbReference type="AlphaFoldDB" id="A0A806KNI3"/>
<dbReference type="PROSITE" id="PS50110">
    <property type="entry name" value="RESPONSE_REGULATORY"/>
    <property type="match status" value="1"/>
</dbReference>
<sequence>MLAPYGLKTDTASSGGEAIKRIEQGNAYDIIFMDHMMPVMDGVETTRRLREMGYKGKIIALTANVLAGQDEVFMRNGFDGFISKPIDSRELDGVLVGFIPAAPPVTPRLTPRAGTAAPDELKRCFVIDARRAIDTLEGFRAQGRPANDADFEGYTTVVHGMKSALANIGEADLSAAALRLENAGRARDAAFVTYKTPPFITALRKLSEELSAPDDSENVEMGDADRRLLREGLDALATACAAFDKPAAKAALDGLRQKKWPREVGGVLDEIAAHLLHSAFGKAAATAKSI</sequence>
<keyword evidence="8" id="KW-0902">Two-component regulatory system</keyword>
<evidence type="ECO:0000256" key="9">
    <source>
        <dbReference type="ARBA" id="ARBA00023136"/>
    </source>
</evidence>
<dbReference type="GO" id="GO:0005886">
    <property type="term" value="C:plasma membrane"/>
    <property type="evidence" value="ECO:0007669"/>
    <property type="project" value="UniProtKB-SubCell"/>
</dbReference>
<dbReference type="EC" id="2.7.3.-" evidence="12"/>
<dbReference type="SUPFAM" id="SSF52172">
    <property type="entry name" value="CheY-like"/>
    <property type="match status" value="1"/>
</dbReference>
<keyword evidence="7" id="KW-1133">Transmembrane helix</keyword>
<dbReference type="InterPro" id="IPR001789">
    <property type="entry name" value="Sig_transdc_resp-reg_receiver"/>
</dbReference>
<organism evidence="12">
    <name type="scientific">uncultured bacterium contig00034</name>
    <dbReference type="NCBI Taxonomy" id="1181523"/>
    <lineage>
        <taxon>Bacteria</taxon>
        <taxon>environmental samples</taxon>
    </lineage>
</organism>
<proteinExistence type="predicted"/>
<feature type="domain" description="Response regulatory" evidence="11">
    <location>
        <begin position="1"/>
        <end position="99"/>
    </location>
</feature>
<keyword evidence="9" id="KW-0472">Membrane</keyword>